<dbReference type="EMBL" id="CAJFDH010000001">
    <property type="protein sequence ID" value="CAD5205328.1"/>
    <property type="molecule type" value="Genomic_DNA"/>
</dbReference>
<protein>
    <submittedName>
        <fullName evidence="1">Uncharacterized protein</fullName>
    </submittedName>
</protein>
<reference evidence="1" key="1">
    <citation type="submission" date="2020-09" db="EMBL/GenBank/DDBJ databases">
        <authorList>
            <person name="Kikuchi T."/>
        </authorList>
    </citation>
    <scope>NUCLEOTIDE SEQUENCE</scope>
    <source>
        <strain evidence="1">SH1</strain>
    </source>
</reference>
<accession>A0A811JPP7</accession>
<name>A0A811JPP7_9BILA</name>
<dbReference type="Proteomes" id="UP000783686">
    <property type="component" value="Unassembled WGS sequence"/>
</dbReference>
<sequence>MAHLEHNNQSQCSIKQHQHHNHLEFENSLRIIHPKNSNRSLYRVYLLYMCTSYPEGNFGGNQLPDGSISLAPLYQNQTIDLHVRTAFGLPPEFPLASSCSGIVHHLSGLIAYAQPPQQDKSSKRGNVAWAARMPHPFTLKLVKSHFHFAFRFSNPMTRAYHKLLGPCFKTGRMGHRLYTEKNIEQTTTPIGPRSAAHMCTTRTEHIDATICEKPMSLRSCAASTKLDKPRVPEPEGPVL</sequence>
<proteinExistence type="predicted"/>
<dbReference type="AlphaFoldDB" id="A0A811JPP7"/>
<evidence type="ECO:0000313" key="2">
    <source>
        <dbReference type="Proteomes" id="UP000614601"/>
    </source>
</evidence>
<dbReference type="Proteomes" id="UP000614601">
    <property type="component" value="Unassembled WGS sequence"/>
</dbReference>
<organism evidence="1 2">
    <name type="scientific">Bursaphelenchus okinawaensis</name>
    <dbReference type="NCBI Taxonomy" id="465554"/>
    <lineage>
        <taxon>Eukaryota</taxon>
        <taxon>Metazoa</taxon>
        <taxon>Ecdysozoa</taxon>
        <taxon>Nematoda</taxon>
        <taxon>Chromadorea</taxon>
        <taxon>Rhabditida</taxon>
        <taxon>Tylenchina</taxon>
        <taxon>Tylenchomorpha</taxon>
        <taxon>Aphelenchoidea</taxon>
        <taxon>Aphelenchoididae</taxon>
        <taxon>Bursaphelenchus</taxon>
    </lineage>
</organism>
<evidence type="ECO:0000313" key="1">
    <source>
        <dbReference type="EMBL" id="CAD5205328.1"/>
    </source>
</evidence>
<keyword evidence="2" id="KW-1185">Reference proteome</keyword>
<gene>
    <name evidence="1" type="ORF">BOKJ2_LOCUS12</name>
</gene>
<dbReference type="OrthoDB" id="5856784at2759"/>
<comment type="caution">
    <text evidence="1">The sequence shown here is derived from an EMBL/GenBank/DDBJ whole genome shotgun (WGS) entry which is preliminary data.</text>
</comment>
<dbReference type="EMBL" id="CAJFCW020000001">
    <property type="protein sequence ID" value="CAG9076807.1"/>
    <property type="molecule type" value="Genomic_DNA"/>
</dbReference>